<dbReference type="GO" id="GO:0046872">
    <property type="term" value="F:metal ion binding"/>
    <property type="evidence" value="ECO:0007669"/>
    <property type="project" value="UniProtKB-KW"/>
</dbReference>
<dbReference type="Pfam" id="PF04002">
    <property type="entry name" value="RadC"/>
    <property type="match status" value="1"/>
</dbReference>
<accession>A0A0B5BD30</accession>
<evidence type="ECO:0000259" key="7">
    <source>
        <dbReference type="PROSITE" id="PS50249"/>
    </source>
</evidence>
<evidence type="ECO:0000313" key="8">
    <source>
        <dbReference type="EMBL" id="AJE04377.1"/>
    </source>
</evidence>
<feature type="domain" description="MPN" evidence="7">
    <location>
        <begin position="107"/>
        <end position="229"/>
    </location>
</feature>
<dbReference type="GO" id="GO:0008237">
    <property type="term" value="F:metallopeptidase activity"/>
    <property type="evidence" value="ECO:0007669"/>
    <property type="project" value="UniProtKB-KW"/>
</dbReference>
<dbReference type="STRING" id="345632.GPICK_14350"/>
<dbReference type="NCBIfam" id="TIGR00608">
    <property type="entry name" value="radc"/>
    <property type="match status" value="1"/>
</dbReference>
<dbReference type="CDD" id="cd08071">
    <property type="entry name" value="MPN_DUF2466"/>
    <property type="match status" value="1"/>
</dbReference>
<keyword evidence="1" id="KW-0645">Protease</keyword>
<reference evidence="8 9" key="1">
    <citation type="journal article" date="2015" name="Genome Announc.">
        <title>Complete Genome of Geobacter pickeringii G13T, a Metal-Reducing Isolate from Sedimentary Kaolin Deposits.</title>
        <authorList>
            <person name="Badalamenti J.P."/>
            <person name="Bond D.R."/>
        </authorList>
    </citation>
    <scope>NUCLEOTIDE SEQUENCE [LARGE SCALE GENOMIC DNA]</scope>
    <source>
        <strain evidence="8 9">G13</strain>
    </source>
</reference>
<dbReference type="RefSeq" id="WP_039744318.1">
    <property type="nucleotide sequence ID" value="NZ_CP009788.1"/>
</dbReference>
<evidence type="ECO:0000256" key="4">
    <source>
        <dbReference type="ARBA" id="ARBA00022833"/>
    </source>
</evidence>
<evidence type="ECO:0000313" key="9">
    <source>
        <dbReference type="Proteomes" id="UP000057609"/>
    </source>
</evidence>
<dbReference type="Gene3D" id="3.40.140.10">
    <property type="entry name" value="Cytidine Deaminase, domain 2"/>
    <property type="match status" value="1"/>
</dbReference>
<dbReference type="SUPFAM" id="SSF47781">
    <property type="entry name" value="RuvA domain 2-like"/>
    <property type="match status" value="1"/>
</dbReference>
<dbReference type="PANTHER" id="PTHR30471">
    <property type="entry name" value="DNA REPAIR PROTEIN RADC"/>
    <property type="match status" value="1"/>
</dbReference>
<dbReference type="NCBIfam" id="NF000642">
    <property type="entry name" value="PRK00024.1"/>
    <property type="match status" value="1"/>
</dbReference>
<dbReference type="InterPro" id="IPR001405">
    <property type="entry name" value="UPF0758"/>
</dbReference>
<dbReference type="EMBL" id="CP009788">
    <property type="protein sequence ID" value="AJE04377.1"/>
    <property type="molecule type" value="Genomic_DNA"/>
</dbReference>
<keyword evidence="3" id="KW-0378">Hydrolase</keyword>
<proteinExistence type="inferred from homology"/>
<evidence type="ECO:0000256" key="2">
    <source>
        <dbReference type="ARBA" id="ARBA00022723"/>
    </source>
</evidence>
<dbReference type="InterPro" id="IPR046778">
    <property type="entry name" value="UPF0758_N"/>
</dbReference>
<gene>
    <name evidence="8" type="ORF">GPICK_14350</name>
</gene>
<dbReference type="Pfam" id="PF20582">
    <property type="entry name" value="UPF0758_N"/>
    <property type="match status" value="1"/>
</dbReference>
<keyword evidence="4" id="KW-0862">Zinc</keyword>
<evidence type="ECO:0000256" key="6">
    <source>
        <dbReference type="RuleBase" id="RU003797"/>
    </source>
</evidence>
<dbReference type="Proteomes" id="UP000057609">
    <property type="component" value="Chromosome"/>
</dbReference>
<dbReference type="InterPro" id="IPR037518">
    <property type="entry name" value="MPN"/>
</dbReference>
<dbReference type="PROSITE" id="PS50249">
    <property type="entry name" value="MPN"/>
    <property type="match status" value="1"/>
</dbReference>
<name>A0A0B5BD30_9BACT</name>
<keyword evidence="9" id="KW-1185">Reference proteome</keyword>
<protein>
    <submittedName>
        <fullName evidence="8">DNA repair protein RadC</fullName>
    </submittedName>
</protein>
<dbReference type="AlphaFoldDB" id="A0A0B5BD30"/>
<dbReference type="Gene3D" id="1.10.150.20">
    <property type="entry name" value="5' to 3' exonuclease, C-terminal subdomain"/>
    <property type="match status" value="1"/>
</dbReference>
<evidence type="ECO:0000256" key="1">
    <source>
        <dbReference type="ARBA" id="ARBA00022670"/>
    </source>
</evidence>
<organism evidence="8 9">
    <name type="scientific">Geobacter pickeringii</name>
    <dbReference type="NCBI Taxonomy" id="345632"/>
    <lineage>
        <taxon>Bacteria</taxon>
        <taxon>Pseudomonadati</taxon>
        <taxon>Thermodesulfobacteriota</taxon>
        <taxon>Desulfuromonadia</taxon>
        <taxon>Geobacterales</taxon>
        <taxon>Geobacteraceae</taxon>
        <taxon>Geobacter</taxon>
    </lineage>
</organism>
<dbReference type="OrthoDB" id="9804482at2"/>
<keyword evidence="2" id="KW-0479">Metal-binding</keyword>
<keyword evidence="5" id="KW-0482">Metalloprotease</keyword>
<dbReference type="HOGENOM" id="CLU_073529_0_2_7"/>
<dbReference type="PANTHER" id="PTHR30471:SF3">
    <property type="entry name" value="UPF0758 PROTEIN YEES-RELATED"/>
    <property type="match status" value="1"/>
</dbReference>
<evidence type="ECO:0000256" key="3">
    <source>
        <dbReference type="ARBA" id="ARBA00022801"/>
    </source>
</evidence>
<evidence type="ECO:0000256" key="5">
    <source>
        <dbReference type="ARBA" id="ARBA00023049"/>
    </source>
</evidence>
<dbReference type="InterPro" id="IPR025657">
    <property type="entry name" value="RadC_JAB"/>
</dbReference>
<dbReference type="InterPro" id="IPR010994">
    <property type="entry name" value="RuvA_2-like"/>
</dbReference>
<sequence>MGGGIKEWPEDERPREKLVRRGAGILTDAELLALIIRTGDSVTKHSAIDLGRALLQRFGDLRTLAGTTAAELCAVKGMGTAKAASIKAALEIASRINTDRFLVCSDRFTSPEQIYNHYHFALRDRRKEYFLALLLDGKNRIIREVQVSEGSLNQSIVHPREVFNPAVRESAAAVILVHNHPTGDPAPSREDLEITRRLREAGDLMGIKVLDHIIVGDGRFTSFVSQGLL</sequence>
<dbReference type="SUPFAM" id="SSF102712">
    <property type="entry name" value="JAB1/MPN domain"/>
    <property type="match status" value="1"/>
</dbReference>
<dbReference type="KEGG" id="gpi:GPICK_14350"/>
<dbReference type="GO" id="GO:0006508">
    <property type="term" value="P:proteolysis"/>
    <property type="evidence" value="ECO:0007669"/>
    <property type="project" value="UniProtKB-KW"/>
</dbReference>
<comment type="similarity">
    <text evidence="6">Belongs to the UPF0758 family.</text>
</comment>